<dbReference type="VEuPathDB" id="CryptoDB:Vbra_7875"/>
<accession>A0A0G4EMJ0</accession>
<organism evidence="2 3">
    <name type="scientific">Vitrella brassicaformis (strain CCMP3155)</name>
    <dbReference type="NCBI Taxonomy" id="1169540"/>
    <lineage>
        <taxon>Eukaryota</taxon>
        <taxon>Sar</taxon>
        <taxon>Alveolata</taxon>
        <taxon>Colpodellida</taxon>
        <taxon>Vitrellaceae</taxon>
        <taxon>Vitrella</taxon>
    </lineage>
</organism>
<name>A0A0G4EMJ0_VITBC</name>
<dbReference type="InParanoid" id="A0A0G4EMJ0"/>
<gene>
    <name evidence="2" type="ORF">Vbra_7875</name>
</gene>
<sequence length="235" mass="25513">MGGCITCSSSAAVPLVGEGASDDAPDTQVEASPAEPEQVPEDASEPESTPPEVDAGMSPEEEQEMKTAEARQRTYAELNKFFRPSLPDRSEPLQTSMDLGRHDCTCVDTTSLDVVHSLYPQETVGPYTSIELHQHDIHVVRDLVEVNQVTGVGKVTDAAKKVISKVLHGTDNCIVFGFREAVLVFTVLLAIKAREQSDGGTQTYMAEATKLAESWGVVLEEDVKRAMKALDPQQR</sequence>
<feature type="region of interest" description="Disordered" evidence="1">
    <location>
        <begin position="1"/>
        <end position="71"/>
    </location>
</feature>
<dbReference type="EMBL" id="CDMY01000265">
    <property type="protein sequence ID" value="CEL98226.1"/>
    <property type="molecule type" value="Genomic_DNA"/>
</dbReference>
<protein>
    <submittedName>
        <fullName evidence="2">Uncharacterized protein</fullName>
    </submittedName>
</protein>
<proteinExistence type="predicted"/>
<keyword evidence="3" id="KW-1185">Reference proteome</keyword>
<evidence type="ECO:0000313" key="2">
    <source>
        <dbReference type="EMBL" id="CEL98226.1"/>
    </source>
</evidence>
<dbReference type="AlphaFoldDB" id="A0A0G4EMJ0"/>
<evidence type="ECO:0000313" key="3">
    <source>
        <dbReference type="Proteomes" id="UP000041254"/>
    </source>
</evidence>
<dbReference type="Proteomes" id="UP000041254">
    <property type="component" value="Unassembled WGS sequence"/>
</dbReference>
<evidence type="ECO:0000256" key="1">
    <source>
        <dbReference type="SAM" id="MobiDB-lite"/>
    </source>
</evidence>
<reference evidence="2 3" key="1">
    <citation type="submission" date="2014-11" db="EMBL/GenBank/DDBJ databases">
        <authorList>
            <person name="Zhu J."/>
            <person name="Qi W."/>
            <person name="Song R."/>
        </authorList>
    </citation>
    <scope>NUCLEOTIDE SEQUENCE [LARGE SCALE GENOMIC DNA]</scope>
</reference>
<feature type="compositionally biased region" description="Polar residues" evidence="1">
    <location>
        <begin position="1"/>
        <end position="11"/>
    </location>
</feature>